<dbReference type="EC" id="1.-.-.-" evidence="4"/>
<reference evidence="4" key="1">
    <citation type="submission" date="2023-07" db="EMBL/GenBank/DDBJ databases">
        <title>Genome content predicts the carbon catabolic preferences of heterotrophic bacteria.</title>
        <authorList>
            <person name="Gralka M."/>
        </authorList>
    </citation>
    <scope>NUCLEOTIDE SEQUENCE</scope>
    <source>
        <strain evidence="4">C2R13</strain>
    </source>
</reference>
<dbReference type="InterPro" id="IPR002347">
    <property type="entry name" value="SDR_fam"/>
</dbReference>
<name>A0AAP4TXB6_9GAMM</name>
<evidence type="ECO:0000256" key="1">
    <source>
        <dbReference type="ARBA" id="ARBA00006484"/>
    </source>
</evidence>
<dbReference type="PANTHER" id="PTHR43669">
    <property type="entry name" value="5-KETO-D-GLUCONATE 5-REDUCTASE"/>
    <property type="match status" value="1"/>
</dbReference>
<dbReference type="RefSeq" id="WP_054555844.1">
    <property type="nucleotide sequence ID" value="NZ_JAUORK010000004.1"/>
</dbReference>
<dbReference type="InterPro" id="IPR036291">
    <property type="entry name" value="NAD(P)-bd_dom_sf"/>
</dbReference>
<dbReference type="FunFam" id="3.40.50.720:FF:000084">
    <property type="entry name" value="Short-chain dehydrogenase reductase"/>
    <property type="match status" value="1"/>
</dbReference>
<organism evidence="4 5">
    <name type="scientific">Cobetia amphilecti</name>
    <dbReference type="NCBI Taxonomy" id="1055104"/>
    <lineage>
        <taxon>Bacteria</taxon>
        <taxon>Pseudomonadati</taxon>
        <taxon>Pseudomonadota</taxon>
        <taxon>Gammaproteobacteria</taxon>
        <taxon>Oceanospirillales</taxon>
        <taxon>Halomonadaceae</taxon>
        <taxon>Cobetia</taxon>
    </lineage>
</organism>
<dbReference type="Gene3D" id="3.40.50.720">
    <property type="entry name" value="NAD(P)-binding Rossmann-like Domain"/>
    <property type="match status" value="1"/>
</dbReference>
<proteinExistence type="inferred from homology"/>
<dbReference type="GO" id="GO:0016491">
    <property type="term" value="F:oxidoreductase activity"/>
    <property type="evidence" value="ECO:0007669"/>
    <property type="project" value="UniProtKB-KW"/>
</dbReference>
<evidence type="ECO:0000259" key="3">
    <source>
        <dbReference type="SMART" id="SM00822"/>
    </source>
</evidence>
<dbReference type="PANTHER" id="PTHR43669:SF8">
    <property type="entry name" value="SHORT-CHAIN TYPE DEHYDROGENASE_REDUCTASE-RELATED"/>
    <property type="match status" value="1"/>
</dbReference>
<dbReference type="PROSITE" id="PS00061">
    <property type="entry name" value="ADH_SHORT"/>
    <property type="match status" value="1"/>
</dbReference>
<dbReference type="Pfam" id="PF13561">
    <property type="entry name" value="adh_short_C2"/>
    <property type="match status" value="1"/>
</dbReference>
<evidence type="ECO:0000256" key="2">
    <source>
        <dbReference type="ARBA" id="ARBA00023002"/>
    </source>
</evidence>
<sequence length="254" mass="27817">MNQFARYPSLEGRHVFISGGASGIGATLVEHFCEQQARVSFVDIDDASGEALAARLTDQGGEVHYRHCDVTDIQQLRTVIEAAADEWGPIGALVNNAARDTRVPLTELDVETWDDLQATNLRHVVFACQAVFAGMQAAGGGSIINFSSPSFLRRSRDISAYSSAKAATIGLTRTLSRDMGDAGIRVNTVLPGWIITERQKALWWNPELEKQVLENQSLHQRVQPEDVARMVLFLAADDSRMMTAQTYIVDGGLV</sequence>
<dbReference type="PRINTS" id="PR00081">
    <property type="entry name" value="GDHRDH"/>
</dbReference>
<dbReference type="PRINTS" id="PR00080">
    <property type="entry name" value="SDRFAMILY"/>
</dbReference>
<dbReference type="EMBL" id="JAUORK010000004">
    <property type="protein sequence ID" value="MDO6671410.1"/>
    <property type="molecule type" value="Genomic_DNA"/>
</dbReference>
<dbReference type="CDD" id="cd05233">
    <property type="entry name" value="SDR_c"/>
    <property type="match status" value="1"/>
</dbReference>
<dbReference type="Proteomes" id="UP001170481">
    <property type="component" value="Unassembled WGS sequence"/>
</dbReference>
<keyword evidence="2 4" id="KW-0560">Oxidoreductase</keyword>
<protein>
    <submittedName>
        <fullName evidence="4">SDR family oxidoreductase</fullName>
        <ecNumber evidence="4">1.-.-.-</ecNumber>
    </submittedName>
</protein>
<dbReference type="InterPro" id="IPR057326">
    <property type="entry name" value="KR_dom"/>
</dbReference>
<dbReference type="SUPFAM" id="SSF51735">
    <property type="entry name" value="NAD(P)-binding Rossmann-fold domains"/>
    <property type="match status" value="1"/>
</dbReference>
<dbReference type="AlphaFoldDB" id="A0AAP4TXB6"/>
<accession>A0AAP4TXB6</accession>
<evidence type="ECO:0000313" key="4">
    <source>
        <dbReference type="EMBL" id="MDO6671410.1"/>
    </source>
</evidence>
<dbReference type="SMART" id="SM00822">
    <property type="entry name" value="PKS_KR"/>
    <property type="match status" value="1"/>
</dbReference>
<comment type="similarity">
    <text evidence="1">Belongs to the short-chain dehydrogenases/reductases (SDR) family.</text>
</comment>
<feature type="domain" description="Ketoreductase" evidence="3">
    <location>
        <begin position="13"/>
        <end position="195"/>
    </location>
</feature>
<comment type="caution">
    <text evidence="4">The sequence shown here is derived from an EMBL/GenBank/DDBJ whole genome shotgun (WGS) entry which is preliminary data.</text>
</comment>
<evidence type="ECO:0000313" key="5">
    <source>
        <dbReference type="Proteomes" id="UP001170481"/>
    </source>
</evidence>
<gene>
    <name evidence="4" type="ORF">Q4535_04685</name>
</gene>
<dbReference type="InterPro" id="IPR020904">
    <property type="entry name" value="Sc_DH/Rdtase_CS"/>
</dbReference>